<protein>
    <submittedName>
        <fullName evidence="1">Uncharacterized protein</fullName>
    </submittedName>
</protein>
<accession>Q6ZII5</accession>
<reference evidence="2" key="2">
    <citation type="journal article" date="2008" name="Nucleic Acids Res.">
        <title>The rice annotation project database (RAP-DB): 2008 update.</title>
        <authorList>
            <consortium name="The rice annotation project (RAP)"/>
        </authorList>
    </citation>
    <scope>GENOME REANNOTATION</scope>
    <source>
        <strain evidence="2">cv. Nipponbare</strain>
    </source>
</reference>
<name>Q6ZII5_ORYSJ</name>
<organism evidence="1 2">
    <name type="scientific">Oryza sativa subsp. japonica</name>
    <name type="common">Rice</name>
    <dbReference type="NCBI Taxonomy" id="39947"/>
    <lineage>
        <taxon>Eukaryota</taxon>
        <taxon>Viridiplantae</taxon>
        <taxon>Streptophyta</taxon>
        <taxon>Embryophyta</taxon>
        <taxon>Tracheophyta</taxon>
        <taxon>Spermatophyta</taxon>
        <taxon>Magnoliopsida</taxon>
        <taxon>Liliopsida</taxon>
        <taxon>Poales</taxon>
        <taxon>Poaceae</taxon>
        <taxon>BOP clade</taxon>
        <taxon>Oryzoideae</taxon>
        <taxon>Oryzeae</taxon>
        <taxon>Oryzinae</taxon>
        <taxon>Oryza</taxon>
        <taxon>Oryza sativa</taxon>
    </lineage>
</organism>
<gene>
    <name evidence="1" type="primary">OJ1112_F06.17</name>
</gene>
<evidence type="ECO:0000313" key="2">
    <source>
        <dbReference type="Proteomes" id="UP000000763"/>
    </source>
</evidence>
<proteinExistence type="predicted"/>
<evidence type="ECO:0000313" key="1">
    <source>
        <dbReference type="EMBL" id="BAC83275.1"/>
    </source>
</evidence>
<sequence>MGSTALNGDENEVSRLLIFFLYHLVVEVARSTLGVATHLVVVASPTTATTLA</sequence>
<dbReference type="AlphaFoldDB" id="Q6ZII5"/>
<reference evidence="2" key="1">
    <citation type="journal article" date="2005" name="Nature">
        <title>The map-based sequence of the rice genome.</title>
        <authorList>
            <consortium name="International rice genome sequencing project (IRGSP)"/>
            <person name="Matsumoto T."/>
            <person name="Wu J."/>
            <person name="Kanamori H."/>
            <person name="Katayose Y."/>
            <person name="Fujisawa M."/>
            <person name="Namiki N."/>
            <person name="Mizuno H."/>
            <person name="Yamamoto K."/>
            <person name="Antonio B.A."/>
            <person name="Baba T."/>
            <person name="Sakata K."/>
            <person name="Nagamura Y."/>
            <person name="Aoki H."/>
            <person name="Arikawa K."/>
            <person name="Arita K."/>
            <person name="Bito T."/>
            <person name="Chiden Y."/>
            <person name="Fujitsuka N."/>
            <person name="Fukunaka R."/>
            <person name="Hamada M."/>
            <person name="Harada C."/>
            <person name="Hayashi A."/>
            <person name="Hijishita S."/>
            <person name="Honda M."/>
            <person name="Hosokawa S."/>
            <person name="Ichikawa Y."/>
            <person name="Idonuma A."/>
            <person name="Iijima M."/>
            <person name="Ikeda M."/>
            <person name="Ikeno M."/>
            <person name="Ito K."/>
            <person name="Ito S."/>
            <person name="Ito T."/>
            <person name="Ito Y."/>
            <person name="Ito Y."/>
            <person name="Iwabuchi A."/>
            <person name="Kamiya K."/>
            <person name="Karasawa W."/>
            <person name="Kurita K."/>
            <person name="Katagiri S."/>
            <person name="Kikuta A."/>
            <person name="Kobayashi H."/>
            <person name="Kobayashi N."/>
            <person name="Machita K."/>
            <person name="Maehara T."/>
            <person name="Masukawa M."/>
            <person name="Mizubayashi T."/>
            <person name="Mukai Y."/>
            <person name="Nagasaki H."/>
            <person name="Nagata Y."/>
            <person name="Naito S."/>
            <person name="Nakashima M."/>
            <person name="Nakama Y."/>
            <person name="Nakamichi Y."/>
            <person name="Nakamura M."/>
            <person name="Meguro A."/>
            <person name="Negishi M."/>
            <person name="Ohta I."/>
            <person name="Ohta T."/>
            <person name="Okamoto M."/>
            <person name="Ono N."/>
            <person name="Saji S."/>
            <person name="Sakaguchi M."/>
            <person name="Sakai K."/>
            <person name="Shibata M."/>
            <person name="Shimokawa T."/>
            <person name="Song J."/>
            <person name="Takazaki Y."/>
            <person name="Terasawa K."/>
            <person name="Tsugane M."/>
            <person name="Tsuji K."/>
            <person name="Ueda S."/>
            <person name="Waki K."/>
            <person name="Yamagata H."/>
            <person name="Yamamoto M."/>
            <person name="Yamamoto S."/>
            <person name="Yamane H."/>
            <person name="Yoshiki S."/>
            <person name="Yoshihara R."/>
            <person name="Yukawa K."/>
            <person name="Zhong H."/>
            <person name="Yano M."/>
            <person name="Yuan Q."/>
            <person name="Ouyang S."/>
            <person name="Liu J."/>
            <person name="Jones K.M."/>
            <person name="Gansberger K."/>
            <person name="Moffat K."/>
            <person name="Hill J."/>
            <person name="Bera J."/>
            <person name="Fadrosh D."/>
            <person name="Jin S."/>
            <person name="Johri S."/>
            <person name="Kim M."/>
            <person name="Overton L."/>
            <person name="Reardon M."/>
            <person name="Tsitrin T."/>
            <person name="Vuong H."/>
            <person name="Weaver B."/>
            <person name="Ciecko A."/>
            <person name="Tallon L."/>
            <person name="Jackson J."/>
            <person name="Pai G."/>
            <person name="Aken S.V."/>
            <person name="Utterback T."/>
            <person name="Reidmuller S."/>
            <person name="Feldblyum T."/>
            <person name="Hsiao J."/>
            <person name="Zismann V."/>
            <person name="Iobst S."/>
            <person name="de Vazeille A.R."/>
            <person name="Buell C.R."/>
            <person name="Ying K."/>
            <person name="Li Y."/>
            <person name="Lu T."/>
            <person name="Huang Y."/>
            <person name="Zhao Q."/>
            <person name="Feng Q."/>
            <person name="Zhang L."/>
            <person name="Zhu J."/>
            <person name="Weng Q."/>
            <person name="Mu J."/>
            <person name="Lu Y."/>
            <person name="Fan D."/>
            <person name="Liu Y."/>
            <person name="Guan J."/>
            <person name="Zhang Y."/>
            <person name="Yu S."/>
            <person name="Liu X."/>
            <person name="Zhang Y."/>
            <person name="Hong G."/>
            <person name="Han B."/>
            <person name="Choisne N."/>
            <person name="Demange N."/>
            <person name="Orjeda G."/>
            <person name="Samain S."/>
            <person name="Cattolico L."/>
            <person name="Pelletier E."/>
            <person name="Couloux A."/>
            <person name="Segurens B."/>
            <person name="Wincker P."/>
            <person name="D'Hont A."/>
            <person name="Scarpelli C."/>
            <person name="Weissenbach J."/>
            <person name="Salanoubat M."/>
            <person name="Quetier F."/>
            <person name="Yu Y."/>
            <person name="Kim H.R."/>
            <person name="Rambo T."/>
            <person name="Currie J."/>
            <person name="Collura K."/>
            <person name="Luo M."/>
            <person name="Yang T."/>
            <person name="Ammiraju J.S.S."/>
            <person name="Engler F."/>
            <person name="Soderlund C."/>
            <person name="Wing R.A."/>
            <person name="Palmer L.E."/>
            <person name="de la Bastide M."/>
            <person name="Spiegel L."/>
            <person name="Nascimento L."/>
            <person name="Zutavern T."/>
            <person name="O'Shaughnessy A."/>
            <person name="Dike S."/>
            <person name="Dedhia N."/>
            <person name="Preston R."/>
            <person name="Balija V."/>
            <person name="McCombie W.R."/>
            <person name="Chow T."/>
            <person name="Chen H."/>
            <person name="Chung M."/>
            <person name="Chen C."/>
            <person name="Shaw J."/>
            <person name="Wu H."/>
            <person name="Hsiao K."/>
            <person name="Chao Y."/>
            <person name="Chu M."/>
            <person name="Cheng C."/>
            <person name="Hour A."/>
            <person name="Lee P."/>
            <person name="Lin S."/>
            <person name="Lin Y."/>
            <person name="Liou J."/>
            <person name="Liu S."/>
            <person name="Hsing Y."/>
            <person name="Raghuvanshi S."/>
            <person name="Mohanty A."/>
            <person name="Bharti A.K."/>
            <person name="Gaur A."/>
            <person name="Gupta V."/>
            <person name="Kumar D."/>
            <person name="Ravi V."/>
            <person name="Vij S."/>
            <person name="Kapur A."/>
            <person name="Khurana P."/>
            <person name="Khurana P."/>
            <person name="Khurana J.P."/>
            <person name="Tyagi A.K."/>
            <person name="Gaikwad K."/>
            <person name="Singh A."/>
            <person name="Dalal V."/>
            <person name="Srivastava S."/>
            <person name="Dixit A."/>
            <person name="Pal A.K."/>
            <person name="Ghazi I.A."/>
            <person name="Yadav M."/>
            <person name="Pandit A."/>
            <person name="Bhargava A."/>
            <person name="Sureshbabu K."/>
            <person name="Batra K."/>
            <person name="Sharma T.R."/>
            <person name="Mohapatra T."/>
            <person name="Singh N.K."/>
            <person name="Messing J."/>
            <person name="Nelson A.B."/>
            <person name="Fuks G."/>
            <person name="Kavchok S."/>
            <person name="Keizer G."/>
            <person name="Linton E."/>
            <person name="Llaca V."/>
            <person name="Song R."/>
            <person name="Tanyolac B."/>
            <person name="Young S."/>
            <person name="Ho-Il K."/>
            <person name="Hahn J.H."/>
            <person name="Sangsakoo G."/>
            <person name="Vanavichit A."/>
            <person name="de Mattos Luiz.A.T."/>
            <person name="Zimmer P.D."/>
            <person name="Malone G."/>
            <person name="Dellagostin O."/>
            <person name="de Oliveira A.C."/>
            <person name="Bevan M."/>
            <person name="Bancroft I."/>
            <person name="Minx P."/>
            <person name="Cordum H."/>
            <person name="Wilson R."/>
            <person name="Cheng Z."/>
            <person name="Jin W."/>
            <person name="Jiang J."/>
            <person name="Leong S.A."/>
            <person name="Iwama H."/>
            <person name="Gojobori T."/>
            <person name="Itoh T."/>
            <person name="Niimura Y."/>
            <person name="Fujii Y."/>
            <person name="Habara T."/>
            <person name="Sakai H."/>
            <person name="Sato Y."/>
            <person name="Wilson G."/>
            <person name="Kumar K."/>
            <person name="McCouch S."/>
            <person name="Juretic N."/>
            <person name="Hoen D."/>
            <person name="Wright S."/>
            <person name="Bruskiewich R."/>
            <person name="Bureau T."/>
            <person name="Miyao A."/>
            <person name="Hirochika H."/>
            <person name="Nishikawa T."/>
            <person name="Kadowaki K."/>
            <person name="Sugiura M."/>
            <person name="Burr B."/>
            <person name="Sasaki T."/>
        </authorList>
    </citation>
    <scope>NUCLEOTIDE SEQUENCE [LARGE SCALE GENOMIC DNA]</scope>
    <source>
        <strain evidence="2">cv. Nipponbare</strain>
    </source>
</reference>
<dbReference type="Proteomes" id="UP000000763">
    <property type="component" value="Chromosome 7"/>
</dbReference>
<dbReference type="EMBL" id="AP003995">
    <property type="protein sequence ID" value="BAC83275.1"/>
    <property type="molecule type" value="Genomic_DNA"/>
</dbReference>